<dbReference type="EMBL" id="FR906641">
    <property type="protein sequence ID" value="CDQ85018.1"/>
    <property type="molecule type" value="Genomic_DNA"/>
</dbReference>
<organism evidence="3 4">
    <name type="scientific">Oncorhynchus mykiss</name>
    <name type="common">Rainbow trout</name>
    <name type="synonym">Salmo gairdneri</name>
    <dbReference type="NCBI Taxonomy" id="8022"/>
    <lineage>
        <taxon>Eukaryota</taxon>
        <taxon>Metazoa</taxon>
        <taxon>Chordata</taxon>
        <taxon>Craniata</taxon>
        <taxon>Vertebrata</taxon>
        <taxon>Euteleostomi</taxon>
        <taxon>Actinopterygii</taxon>
        <taxon>Neopterygii</taxon>
        <taxon>Teleostei</taxon>
        <taxon>Protacanthopterygii</taxon>
        <taxon>Salmoniformes</taxon>
        <taxon>Salmonidae</taxon>
        <taxon>Salmoninae</taxon>
        <taxon>Oncorhynchus</taxon>
    </lineage>
</organism>
<dbReference type="AlphaFoldDB" id="A0A060XZ92"/>
<dbReference type="PANTHER" id="PTHR47440:SF1">
    <property type="entry name" value="RHO_RAC GUANINE NUCLEOTIDE EXCHANGE FACTOR 18"/>
    <property type="match status" value="1"/>
</dbReference>
<dbReference type="Proteomes" id="UP000193380">
    <property type="component" value="Unassembled WGS sequence"/>
</dbReference>
<gene>
    <name evidence="3" type="ORF">GSONMT00000445001</name>
</gene>
<feature type="compositionally biased region" description="Polar residues" evidence="2">
    <location>
        <begin position="453"/>
        <end position="465"/>
    </location>
</feature>
<evidence type="ECO:0000256" key="2">
    <source>
        <dbReference type="SAM" id="MobiDB-lite"/>
    </source>
</evidence>
<feature type="compositionally biased region" description="Polar residues" evidence="2">
    <location>
        <begin position="75"/>
        <end position="86"/>
    </location>
</feature>
<evidence type="ECO:0000256" key="1">
    <source>
        <dbReference type="SAM" id="Coils"/>
    </source>
</evidence>
<feature type="region of interest" description="Disordered" evidence="2">
    <location>
        <begin position="441"/>
        <end position="465"/>
    </location>
</feature>
<evidence type="ECO:0000313" key="4">
    <source>
        <dbReference type="Proteomes" id="UP000193380"/>
    </source>
</evidence>
<proteinExistence type="predicted"/>
<feature type="compositionally biased region" description="Basic residues" evidence="2">
    <location>
        <begin position="410"/>
        <end position="421"/>
    </location>
</feature>
<reference evidence="3" key="1">
    <citation type="journal article" date="2014" name="Nat. Commun.">
        <title>The rainbow trout genome provides novel insights into evolution after whole-genome duplication in vertebrates.</title>
        <authorList>
            <person name="Berthelot C."/>
            <person name="Brunet F."/>
            <person name="Chalopin D."/>
            <person name="Juanchich A."/>
            <person name="Bernard M."/>
            <person name="Noel B."/>
            <person name="Bento P."/>
            <person name="Da Silva C."/>
            <person name="Labadie K."/>
            <person name="Alberti A."/>
            <person name="Aury J.M."/>
            <person name="Louis A."/>
            <person name="Dehais P."/>
            <person name="Bardou P."/>
            <person name="Montfort J."/>
            <person name="Klopp C."/>
            <person name="Cabau C."/>
            <person name="Gaspin C."/>
            <person name="Thorgaard G.H."/>
            <person name="Boussaha M."/>
            <person name="Quillet E."/>
            <person name="Guyomard R."/>
            <person name="Galiana D."/>
            <person name="Bobe J."/>
            <person name="Volff J.N."/>
            <person name="Genet C."/>
            <person name="Wincker P."/>
            <person name="Jaillon O."/>
            <person name="Roest Crollius H."/>
            <person name="Guiguen Y."/>
        </authorList>
    </citation>
    <scope>NUCLEOTIDE SEQUENCE [LARGE SCALE GENOMIC DNA]</scope>
</reference>
<evidence type="ECO:0000313" key="3">
    <source>
        <dbReference type="EMBL" id="CDQ85018.1"/>
    </source>
</evidence>
<dbReference type="PaxDb" id="8022-A0A060XZ92"/>
<accession>A0A060XZ92</accession>
<feature type="region of interest" description="Disordered" evidence="2">
    <location>
        <begin position="58"/>
        <end position="86"/>
    </location>
</feature>
<reference evidence="3" key="2">
    <citation type="submission" date="2014-03" db="EMBL/GenBank/DDBJ databases">
        <authorList>
            <person name="Genoscope - CEA"/>
        </authorList>
    </citation>
    <scope>NUCLEOTIDE SEQUENCE</scope>
</reference>
<feature type="region of interest" description="Disordered" evidence="2">
    <location>
        <begin position="403"/>
        <end position="425"/>
    </location>
</feature>
<dbReference type="PANTHER" id="PTHR47440">
    <property type="entry name" value="RIKEN CDNA A430078G23 GENE"/>
    <property type="match status" value="1"/>
</dbReference>
<keyword evidence="1" id="KW-0175">Coiled coil</keyword>
<sequence>MRIQCQLIMENLQSLLLSDLRLLRGGLGLEGLRNLAALRTAETLGRYVCNPIPPMKNGNIQAGERPGSVAVQPLDSGQHSNSDPQLQDLDQSESLEMLAESPAPASYWTSPCPNPSFPEAEFFDRVLLLSQKLYSLLAIVSQQDSHIELQRASLSDREHPGRPRGNVLLEQEKQRNMEKQREEMANFHKLQTQHRQEQARWEEEQACHQLQAEVLEAELRHREEECRRLKEKLAEERGELERWRETYQQDLERLRESTRTVEKQKERLDLQMKLKKNKTIAKPGSFNFNTQQAVPHSQSFRGDLPHSASFRGDLSQSFRGDLIGGWTTGGDVTPIPASKVHIQPSLSLATAFLEPPPEVPLHRESISPAPPKAEVPIHLISTTNQVVHKPGAVQQQIPTKLATLSSKGKEKSRKKGSHQRMHSAASIDMSQVVPIRVTRKEGGSLRGKRTVSPHRSYQTGKTRTSGFPDTHYQIITMTGDMF</sequence>
<dbReference type="STRING" id="8022.A0A060XZ92"/>
<feature type="coiled-coil region" evidence="1">
    <location>
        <begin position="170"/>
        <end position="271"/>
    </location>
</feature>
<dbReference type="InterPro" id="IPR053089">
    <property type="entry name" value="Rho_GEF18"/>
</dbReference>
<name>A0A060XZ92_ONCMY</name>
<protein>
    <submittedName>
        <fullName evidence="3">Uncharacterized protein</fullName>
    </submittedName>
</protein>